<dbReference type="OrthoDB" id="9790889at2"/>
<dbReference type="EC" id="1.13.11.-" evidence="7"/>
<evidence type="ECO:0000256" key="5">
    <source>
        <dbReference type="ARBA" id="ARBA00023002"/>
    </source>
</evidence>
<dbReference type="KEGG" id="psez:HME7025_02143"/>
<dbReference type="PANTHER" id="PTHR30096">
    <property type="entry name" value="4,5-DOPA DIOXYGENASE EXTRADIOL-LIKE PROTEIN"/>
    <property type="match status" value="1"/>
</dbReference>
<protein>
    <submittedName>
        <fullName evidence="7">4,5-DOPA dioxygenase extradiol</fullName>
        <ecNumber evidence="7">1.13.11.-</ecNumber>
    </submittedName>
</protein>
<keyword evidence="3" id="KW-0479">Metal-binding</keyword>
<name>A0A2S2DX58_9BACT</name>
<evidence type="ECO:0000313" key="8">
    <source>
        <dbReference type="Proteomes" id="UP000245468"/>
    </source>
</evidence>
<comment type="similarity">
    <text evidence="2">Belongs to the DODA-type extradiol aromatic ring-opening dioxygenase family.</text>
</comment>
<dbReference type="GO" id="GO:0008198">
    <property type="term" value="F:ferrous iron binding"/>
    <property type="evidence" value="ECO:0007669"/>
    <property type="project" value="InterPro"/>
</dbReference>
<dbReference type="SUPFAM" id="SSF53213">
    <property type="entry name" value="LigB-like"/>
    <property type="match status" value="1"/>
</dbReference>
<dbReference type="EMBL" id="CP029346">
    <property type="protein sequence ID" value="AWL09991.1"/>
    <property type="molecule type" value="Genomic_DNA"/>
</dbReference>
<dbReference type="InterPro" id="IPR014436">
    <property type="entry name" value="Extradiol_dOase_DODA"/>
</dbReference>
<sequence length="275" mass="30552">MTILPKELFSLEKTNSIQPVWFVGHGSPMNALADNPFTQHLNQLGKTVLEHNSPKAVLIISAHWLTRGTFVQASAKPKIIYDFGGFPPALHTFPYPAVGDAEDANLLASHSAKIHATTEWGLDHGAWTVLCHLFPKAELPCFEVSIDYGQPLEYHVSLAQELQFLRERGVLILGSGNIVHNLRASMANLGNGREAFGYDWAQEFDVWSSQKIQDKDLSALINYEGAPGGMESVPTPDHYIPMLYALALARKGEEVHYTYDELVYGGISMRCFEIK</sequence>
<dbReference type="CDD" id="cd07363">
    <property type="entry name" value="45_DOPA_Dioxygenase"/>
    <property type="match status" value="1"/>
</dbReference>
<keyword evidence="5 7" id="KW-0560">Oxidoreductase</keyword>
<evidence type="ECO:0000256" key="2">
    <source>
        <dbReference type="ARBA" id="ARBA00007581"/>
    </source>
</evidence>
<dbReference type="InterPro" id="IPR004183">
    <property type="entry name" value="Xdiol_dOase_suB"/>
</dbReference>
<gene>
    <name evidence="7" type="primary">dopA</name>
    <name evidence="7" type="ORF">HME7025_02143</name>
</gene>
<organism evidence="7 8">
    <name type="scientific">Aquirufa nivalisilvae</name>
    <dbReference type="NCBI Taxonomy" id="2516557"/>
    <lineage>
        <taxon>Bacteria</taxon>
        <taxon>Pseudomonadati</taxon>
        <taxon>Bacteroidota</taxon>
        <taxon>Cytophagia</taxon>
        <taxon>Cytophagales</taxon>
        <taxon>Flectobacillaceae</taxon>
        <taxon>Aquirufa</taxon>
    </lineage>
</organism>
<accession>A0A2S2DX58</accession>
<keyword evidence="8" id="KW-1185">Reference proteome</keyword>
<reference evidence="8" key="1">
    <citation type="submission" date="2018-05" db="EMBL/GenBank/DDBJ databases">
        <title>Pseudarcicella sp. HME7025 Genome sequencing and assembly.</title>
        <authorList>
            <person name="Kim H."/>
            <person name="Kang H."/>
            <person name="Joh K."/>
        </authorList>
    </citation>
    <scope>NUCLEOTIDE SEQUENCE [LARGE SCALE GENOMIC DNA]</scope>
    <source>
        <strain evidence="8">HME7025</strain>
    </source>
</reference>
<dbReference type="AlphaFoldDB" id="A0A2S2DX58"/>
<evidence type="ECO:0000256" key="3">
    <source>
        <dbReference type="ARBA" id="ARBA00022723"/>
    </source>
</evidence>
<keyword evidence="7" id="KW-0223">Dioxygenase</keyword>
<evidence type="ECO:0000259" key="6">
    <source>
        <dbReference type="Pfam" id="PF02900"/>
    </source>
</evidence>
<dbReference type="Pfam" id="PF02900">
    <property type="entry name" value="LigB"/>
    <property type="match status" value="1"/>
</dbReference>
<dbReference type="Gene3D" id="3.40.830.10">
    <property type="entry name" value="LigB-like"/>
    <property type="match status" value="1"/>
</dbReference>
<comment type="cofactor">
    <cofactor evidence="1">
        <name>Zn(2+)</name>
        <dbReference type="ChEBI" id="CHEBI:29105"/>
    </cofactor>
</comment>
<evidence type="ECO:0000313" key="7">
    <source>
        <dbReference type="EMBL" id="AWL09991.1"/>
    </source>
</evidence>
<dbReference type="GO" id="GO:0016702">
    <property type="term" value="F:oxidoreductase activity, acting on single donors with incorporation of molecular oxygen, incorporation of two atoms of oxygen"/>
    <property type="evidence" value="ECO:0007669"/>
    <property type="project" value="UniProtKB-ARBA"/>
</dbReference>
<proteinExistence type="inferred from homology"/>
<evidence type="ECO:0000256" key="4">
    <source>
        <dbReference type="ARBA" id="ARBA00022833"/>
    </source>
</evidence>
<evidence type="ECO:0000256" key="1">
    <source>
        <dbReference type="ARBA" id="ARBA00001947"/>
    </source>
</evidence>
<feature type="domain" description="Extradiol ring-cleavage dioxygenase class III enzyme subunit B" evidence="6">
    <location>
        <begin position="34"/>
        <end position="252"/>
    </location>
</feature>
<dbReference type="PANTHER" id="PTHR30096:SF0">
    <property type="entry name" value="4,5-DOPA DIOXYGENASE EXTRADIOL-LIKE PROTEIN"/>
    <property type="match status" value="1"/>
</dbReference>
<dbReference type="Proteomes" id="UP000245468">
    <property type="component" value="Chromosome"/>
</dbReference>
<dbReference type="GO" id="GO:0008270">
    <property type="term" value="F:zinc ion binding"/>
    <property type="evidence" value="ECO:0007669"/>
    <property type="project" value="InterPro"/>
</dbReference>
<dbReference type="PIRSF" id="PIRSF006157">
    <property type="entry name" value="Doxgns_DODA"/>
    <property type="match status" value="1"/>
</dbReference>
<keyword evidence="4" id="KW-0862">Zinc</keyword>
<dbReference type="RefSeq" id="WP_109323899.1">
    <property type="nucleotide sequence ID" value="NZ_CP029346.1"/>
</dbReference>